<gene>
    <name evidence="2" type="ORF">TTAC_LOCUS6633</name>
</gene>
<accession>A0A0R3X0I8</accession>
<proteinExistence type="predicted"/>
<protein>
    <submittedName>
        <fullName evidence="2 4">Uncharacterized protein</fullName>
    </submittedName>
</protein>
<evidence type="ECO:0000313" key="3">
    <source>
        <dbReference type="Proteomes" id="UP000274429"/>
    </source>
</evidence>
<keyword evidence="3" id="KW-1185">Reference proteome</keyword>
<evidence type="ECO:0000313" key="2">
    <source>
        <dbReference type="EMBL" id="VDM30869.1"/>
    </source>
</evidence>
<dbReference type="AlphaFoldDB" id="A0A0R3X0I8"/>
<feature type="region of interest" description="Disordered" evidence="1">
    <location>
        <begin position="1"/>
        <end position="26"/>
    </location>
</feature>
<feature type="compositionally biased region" description="Basic and acidic residues" evidence="1">
    <location>
        <begin position="16"/>
        <end position="25"/>
    </location>
</feature>
<name>A0A0R3X0I8_HYDTA</name>
<dbReference type="WBParaSite" id="TTAC_0000664801-mRNA-1">
    <property type="protein sequence ID" value="TTAC_0000664801-mRNA-1"/>
    <property type="gene ID" value="TTAC_0000664801"/>
</dbReference>
<evidence type="ECO:0000313" key="4">
    <source>
        <dbReference type="WBParaSite" id="TTAC_0000664801-mRNA-1"/>
    </source>
</evidence>
<reference evidence="2 3" key="2">
    <citation type="submission" date="2018-11" db="EMBL/GenBank/DDBJ databases">
        <authorList>
            <consortium name="Pathogen Informatics"/>
        </authorList>
    </citation>
    <scope>NUCLEOTIDE SEQUENCE [LARGE SCALE GENOMIC DNA]</scope>
</reference>
<dbReference type="EMBL" id="UYWX01020312">
    <property type="protein sequence ID" value="VDM30869.1"/>
    <property type="molecule type" value="Genomic_DNA"/>
</dbReference>
<reference evidence="4" key="1">
    <citation type="submission" date="2017-02" db="UniProtKB">
        <authorList>
            <consortium name="WormBaseParasite"/>
        </authorList>
    </citation>
    <scope>IDENTIFICATION</scope>
</reference>
<organism evidence="4">
    <name type="scientific">Hydatigena taeniaeformis</name>
    <name type="common">Feline tapeworm</name>
    <name type="synonym">Taenia taeniaeformis</name>
    <dbReference type="NCBI Taxonomy" id="6205"/>
    <lineage>
        <taxon>Eukaryota</taxon>
        <taxon>Metazoa</taxon>
        <taxon>Spiralia</taxon>
        <taxon>Lophotrochozoa</taxon>
        <taxon>Platyhelminthes</taxon>
        <taxon>Cestoda</taxon>
        <taxon>Eucestoda</taxon>
        <taxon>Cyclophyllidea</taxon>
        <taxon>Taeniidae</taxon>
        <taxon>Hydatigera</taxon>
    </lineage>
</organism>
<sequence>MESEYYTADSSSDKISPPEEKDSRIRQAAQEVAVAAVVVPLSKVMVEDTLPPLYDDAGHYDRYAGVPRNVRTRFLHEDESLLRQVAQGLVKNAVRRATYRVRRSRAVICPWLGNTVPTFGLEHVFHSNCRNHTA</sequence>
<evidence type="ECO:0000256" key="1">
    <source>
        <dbReference type="SAM" id="MobiDB-lite"/>
    </source>
</evidence>
<dbReference type="Proteomes" id="UP000274429">
    <property type="component" value="Unassembled WGS sequence"/>
</dbReference>
<dbReference type="OrthoDB" id="6267516at2759"/>